<dbReference type="Gramene" id="Pp3c12_18340V3.1">
    <property type="protein sequence ID" value="Pp3c12_18340V3.1"/>
    <property type="gene ID" value="Pp3c12_18340"/>
</dbReference>
<dbReference type="EMBL" id="ABEU02000012">
    <property type="protein sequence ID" value="PNR44061.1"/>
    <property type="molecule type" value="Genomic_DNA"/>
</dbReference>
<evidence type="ECO:0000313" key="3">
    <source>
        <dbReference type="Proteomes" id="UP000006727"/>
    </source>
</evidence>
<keyword evidence="3" id="KW-1185">Reference proteome</keyword>
<reference evidence="2" key="3">
    <citation type="submission" date="2020-12" db="UniProtKB">
        <authorList>
            <consortium name="EnsemblPlants"/>
        </authorList>
    </citation>
    <scope>IDENTIFICATION</scope>
</reference>
<sequence length="127" mass="14409">MEVDCRLPHGVASGIGNHTAEYSCGADSGIVCKILHLTDCNYSDGESVLSLRMESSAHEVKECQCLQAVMRGELWFLAWIAGPVWILCTWHRLCSPWLVRSYLQRHGHLFSSILYCLQNHWSFVVQN</sequence>
<accession>A0A2K1JRA3</accession>
<reference evidence="1 3" key="1">
    <citation type="journal article" date="2008" name="Science">
        <title>The Physcomitrella genome reveals evolutionary insights into the conquest of land by plants.</title>
        <authorList>
            <person name="Rensing S."/>
            <person name="Lang D."/>
            <person name="Zimmer A."/>
            <person name="Terry A."/>
            <person name="Salamov A."/>
            <person name="Shapiro H."/>
            <person name="Nishiyama T."/>
            <person name="Perroud P.-F."/>
            <person name="Lindquist E."/>
            <person name="Kamisugi Y."/>
            <person name="Tanahashi T."/>
            <person name="Sakakibara K."/>
            <person name="Fujita T."/>
            <person name="Oishi K."/>
            <person name="Shin-I T."/>
            <person name="Kuroki Y."/>
            <person name="Toyoda A."/>
            <person name="Suzuki Y."/>
            <person name="Hashimoto A."/>
            <person name="Yamaguchi K."/>
            <person name="Sugano A."/>
            <person name="Kohara Y."/>
            <person name="Fujiyama A."/>
            <person name="Anterola A."/>
            <person name="Aoki S."/>
            <person name="Ashton N."/>
            <person name="Barbazuk W.B."/>
            <person name="Barker E."/>
            <person name="Bennetzen J."/>
            <person name="Bezanilla M."/>
            <person name="Blankenship R."/>
            <person name="Cho S.H."/>
            <person name="Dutcher S."/>
            <person name="Estelle M."/>
            <person name="Fawcett J.A."/>
            <person name="Gundlach H."/>
            <person name="Hanada K."/>
            <person name="Heyl A."/>
            <person name="Hicks K.A."/>
            <person name="Hugh J."/>
            <person name="Lohr M."/>
            <person name="Mayer K."/>
            <person name="Melkozernov A."/>
            <person name="Murata T."/>
            <person name="Nelson D."/>
            <person name="Pils B."/>
            <person name="Prigge M."/>
            <person name="Reiss B."/>
            <person name="Renner T."/>
            <person name="Rombauts S."/>
            <person name="Rushton P."/>
            <person name="Sanderfoot A."/>
            <person name="Schween G."/>
            <person name="Shiu S.-H."/>
            <person name="Stueber K."/>
            <person name="Theodoulou F.L."/>
            <person name="Tu H."/>
            <person name="Van de Peer Y."/>
            <person name="Verrier P.J."/>
            <person name="Waters E."/>
            <person name="Wood A."/>
            <person name="Yang L."/>
            <person name="Cove D."/>
            <person name="Cuming A."/>
            <person name="Hasebe M."/>
            <person name="Lucas S."/>
            <person name="Mishler D.B."/>
            <person name="Reski R."/>
            <person name="Grigoriev I."/>
            <person name="Quatrano R.S."/>
            <person name="Boore J.L."/>
        </authorList>
    </citation>
    <scope>NUCLEOTIDE SEQUENCE [LARGE SCALE GENOMIC DNA]</scope>
    <source>
        <strain evidence="2 3">cv. Gransden 2004</strain>
    </source>
</reference>
<dbReference type="EnsemblPlants" id="Pp3c12_18340V3.1">
    <property type="protein sequence ID" value="Pp3c12_18340V3.1"/>
    <property type="gene ID" value="Pp3c12_18340"/>
</dbReference>
<dbReference type="AlphaFoldDB" id="A0A2K1JRA3"/>
<gene>
    <name evidence="1" type="ORF">PHYPA_016444</name>
</gene>
<name>A0A2K1JRA3_PHYPA</name>
<dbReference type="InParanoid" id="A0A2K1JRA3"/>
<evidence type="ECO:0000313" key="2">
    <source>
        <dbReference type="EnsemblPlants" id="Pp3c12_18340V3.1"/>
    </source>
</evidence>
<organism evidence="1">
    <name type="scientific">Physcomitrium patens</name>
    <name type="common">Spreading-leaved earth moss</name>
    <name type="synonym">Physcomitrella patens</name>
    <dbReference type="NCBI Taxonomy" id="3218"/>
    <lineage>
        <taxon>Eukaryota</taxon>
        <taxon>Viridiplantae</taxon>
        <taxon>Streptophyta</taxon>
        <taxon>Embryophyta</taxon>
        <taxon>Bryophyta</taxon>
        <taxon>Bryophytina</taxon>
        <taxon>Bryopsida</taxon>
        <taxon>Funariidae</taxon>
        <taxon>Funariales</taxon>
        <taxon>Funariaceae</taxon>
        <taxon>Physcomitrium</taxon>
    </lineage>
</organism>
<protein>
    <submittedName>
        <fullName evidence="1 2">Uncharacterized protein</fullName>
    </submittedName>
</protein>
<evidence type="ECO:0000313" key="1">
    <source>
        <dbReference type="EMBL" id="PNR44061.1"/>
    </source>
</evidence>
<dbReference type="PaxDb" id="3218-PP1S46_177V6.1"/>
<reference evidence="1 3" key="2">
    <citation type="journal article" date="2018" name="Plant J.">
        <title>The Physcomitrella patens chromosome-scale assembly reveals moss genome structure and evolution.</title>
        <authorList>
            <person name="Lang D."/>
            <person name="Ullrich K.K."/>
            <person name="Murat F."/>
            <person name="Fuchs J."/>
            <person name="Jenkins J."/>
            <person name="Haas F.B."/>
            <person name="Piednoel M."/>
            <person name="Gundlach H."/>
            <person name="Van Bel M."/>
            <person name="Meyberg R."/>
            <person name="Vives C."/>
            <person name="Morata J."/>
            <person name="Symeonidi A."/>
            <person name="Hiss M."/>
            <person name="Muchero W."/>
            <person name="Kamisugi Y."/>
            <person name="Saleh O."/>
            <person name="Blanc G."/>
            <person name="Decker E.L."/>
            <person name="van Gessel N."/>
            <person name="Grimwood J."/>
            <person name="Hayes R.D."/>
            <person name="Graham S.W."/>
            <person name="Gunter L.E."/>
            <person name="McDaniel S.F."/>
            <person name="Hoernstein S.N.W."/>
            <person name="Larsson A."/>
            <person name="Li F.W."/>
            <person name="Perroud P.F."/>
            <person name="Phillips J."/>
            <person name="Ranjan P."/>
            <person name="Rokshar D.S."/>
            <person name="Rothfels C.J."/>
            <person name="Schneider L."/>
            <person name="Shu S."/>
            <person name="Stevenson D.W."/>
            <person name="Thummler F."/>
            <person name="Tillich M."/>
            <person name="Villarreal Aguilar J.C."/>
            <person name="Widiez T."/>
            <person name="Wong G.K."/>
            <person name="Wymore A."/>
            <person name="Zhang Y."/>
            <person name="Zimmer A.D."/>
            <person name="Quatrano R.S."/>
            <person name="Mayer K.F.X."/>
            <person name="Goodstein D."/>
            <person name="Casacuberta J.M."/>
            <person name="Vandepoele K."/>
            <person name="Reski R."/>
            <person name="Cuming A.C."/>
            <person name="Tuskan G.A."/>
            <person name="Maumus F."/>
            <person name="Salse J."/>
            <person name="Schmutz J."/>
            <person name="Rensing S.A."/>
        </authorList>
    </citation>
    <scope>NUCLEOTIDE SEQUENCE [LARGE SCALE GENOMIC DNA]</scope>
    <source>
        <strain evidence="2 3">cv. Gransden 2004</strain>
    </source>
</reference>
<proteinExistence type="predicted"/>
<dbReference type="Proteomes" id="UP000006727">
    <property type="component" value="Chromosome 12"/>
</dbReference>